<keyword evidence="7" id="KW-1185">Reference proteome</keyword>
<dbReference type="InterPro" id="IPR019109">
    <property type="entry name" value="MamF_MmsF"/>
</dbReference>
<proteinExistence type="predicted"/>
<keyword evidence="3 5" id="KW-1133">Transmembrane helix</keyword>
<evidence type="ECO:0000313" key="6">
    <source>
        <dbReference type="EMBL" id="GHB25645.1"/>
    </source>
</evidence>
<evidence type="ECO:0000256" key="1">
    <source>
        <dbReference type="ARBA" id="ARBA00004141"/>
    </source>
</evidence>
<feature type="transmembrane region" description="Helical" evidence="5">
    <location>
        <begin position="71"/>
        <end position="102"/>
    </location>
</feature>
<evidence type="ECO:0000313" key="7">
    <source>
        <dbReference type="Proteomes" id="UP000646745"/>
    </source>
</evidence>
<gene>
    <name evidence="6" type="ORF">GCM10009038_25940</name>
</gene>
<dbReference type="RefSeq" id="WP_189445125.1">
    <property type="nucleotide sequence ID" value="NZ_BMZI01000005.1"/>
</dbReference>
<evidence type="ECO:0000256" key="5">
    <source>
        <dbReference type="SAM" id="Phobius"/>
    </source>
</evidence>
<reference evidence="7" key="1">
    <citation type="journal article" date="2019" name="Int. J. Syst. Evol. Microbiol.">
        <title>The Global Catalogue of Microorganisms (GCM) 10K type strain sequencing project: providing services to taxonomists for standard genome sequencing and annotation.</title>
        <authorList>
            <consortium name="The Broad Institute Genomics Platform"/>
            <consortium name="The Broad Institute Genome Sequencing Center for Infectious Disease"/>
            <person name="Wu L."/>
            <person name="Ma J."/>
        </authorList>
    </citation>
    <scope>NUCLEOTIDE SEQUENCE [LARGE SCALE GENOMIC DNA]</scope>
    <source>
        <strain evidence="7">KCTC 32998</strain>
    </source>
</reference>
<dbReference type="Proteomes" id="UP000646745">
    <property type="component" value="Unassembled WGS sequence"/>
</dbReference>
<evidence type="ECO:0000256" key="4">
    <source>
        <dbReference type="ARBA" id="ARBA00023136"/>
    </source>
</evidence>
<accession>A0ABQ3E5E9</accession>
<keyword evidence="4 5" id="KW-0472">Membrane</keyword>
<dbReference type="EMBL" id="BMZI01000005">
    <property type="protein sequence ID" value="GHB25645.1"/>
    <property type="molecule type" value="Genomic_DNA"/>
</dbReference>
<comment type="caution">
    <text evidence="6">The sequence shown here is derived from an EMBL/GenBank/DDBJ whole genome shotgun (WGS) entry which is preliminary data.</text>
</comment>
<name>A0ABQ3E5E9_9GAMM</name>
<keyword evidence="2 5" id="KW-0812">Transmembrane</keyword>
<organism evidence="6 7">
    <name type="scientific">Salinicola rhizosphaerae</name>
    <dbReference type="NCBI Taxonomy" id="1443141"/>
    <lineage>
        <taxon>Bacteria</taxon>
        <taxon>Pseudomonadati</taxon>
        <taxon>Pseudomonadota</taxon>
        <taxon>Gammaproteobacteria</taxon>
        <taxon>Oceanospirillales</taxon>
        <taxon>Halomonadaceae</taxon>
        <taxon>Salinicola</taxon>
    </lineage>
</organism>
<evidence type="ECO:0000256" key="2">
    <source>
        <dbReference type="ARBA" id="ARBA00022692"/>
    </source>
</evidence>
<sequence>MTQPNETVVVESNTEARRPDTTLALVVYALLLGVFITGITPVIGVVIAYVYRGNGPRWLDEHYRYHIRTFWIGLLYACISWVLAFVFIGFVLMALQAVWLIVRCVKGFKALQERRAPDNIDSWLW</sequence>
<protein>
    <submittedName>
        <fullName evidence="6">Membrane protein</fullName>
    </submittedName>
</protein>
<evidence type="ECO:0000256" key="3">
    <source>
        <dbReference type="ARBA" id="ARBA00022989"/>
    </source>
</evidence>
<dbReference type="Pfam" id="PF09685">
    <property type="entry name" value="MamF_MmsF"/>
    <property type="match status" value="1"/>
</dbReference>
<feature type="transmembrane region" description="Helical" evidence="5">
    <location>
        <begin position="25"/>
        <end position="51"/>
    </location>
</feature>
<comment type="subcellular location">
    <subcellularLocation>
        <location evidence="1">Membrane</location>
        <topology evidence="1">Multi-pass membrane protein</topology>
    </subcellularLocation>
</comment>